<evidence type="ECO:0000313" key="2">
    <source>
        <dbReference type="EMBL" id="OGM27410.1"/>
    </source>
</evidence>
<reference evidence="2 3" key="1">
    <citation type="journal article" date="2016" name="Nat. Commun.">
        <title>Thousands of microbial genomes shed light on interconnected biogeochemical processes in an aquifer system.</title>
        <authorList>
            <person name="Anantharaman K."/>
            <person name="Brown C.T."/>
            <person name="Hug L.A."/>
            <person name="Sharon I."/>
            <person name="Castelle C.J."/>
            <person name="Probst A.J."/>
            <person name="Thomas B.C."/>
            <person name="Singh A."/>
            <person name="Wilkins M.J."/>
            <person name="Karaoz U."/>
            <person name="Brodie E.L."/>
            <person name="Williams K.H."/>
            <person name="Hubbard S.S."/>
            <person name="Banfield J.F."/>
        </authorList>
    </citation>
    <scope>NUCLEOTIDE SEQUENCE [LARGE SCALE GENOMIC DNA]</scope>
</reference>
<feature type="transmembrane region" description="Helical" evidence="1">
    <location>
        <begin position="6"/>
        <end position="24"/>
    </location>
</feature>
<accession>A0A1F7YJN9</accession>
<dbReference type="PANTHER" id="PTHR37953:SF1">
    <property type="entry name" value="UPF0127 PROTEIN MJ1496"/>
    <property type="match status" value="1"/>
</dbReference>
<dbReference type="AlphaFoldDB" id="A0A1F7YJN9"/>
<organism evidence="2 3">
    <name type="scientific">Candidatus Woesebacteria bacterium RIFCSPHIGHO2_01_FULL_40_22</name>
    <dbReference type="NCBI Taxonomy" id="1802499"/>
    <lineage>
        <taxon>Bacteria</taxon>
        <taxon>Candidatus Woeseibacteriota</taxon>
    </lineage>
</organism>
<protein>
    <recommendedName>
        <fullName evidence="4">DUF192 domain-containing protein</fullName>
    </recommendedName>
</protein>
<evidence type="ECO:0008006" key="4">
    <source>
        <dbReference type="Google" id="ProtNLM"/>
    </source>
</evidence>
<dbReference type="Pfam" id="PF02643">
    <property type="entry name" value="DUF192"/>
    <property type="match status" value="1"/>
</dbReference>
<dbReference type="EMBL" id="MGGL01000004">
    <property type="protein sequence ID" value="OGM27410.1"/>
    <property type="molecule type" value="Genomic_DNA"/>
</dbReference>
<keyword evidence="1" id="KW-0472">Membrane</keyword>
<dbReference type="Gene3D" id="2.60.120.1140">
    <property type="entry name" value="Protein of unknown function DUF192"/>
    <property type="match status" value="1"/>
</dbReference>
<evidence type="ECO:0000256" key="1">
    <source>
        <dbReference type="SAM" id="Phobius"/>
    </source>
</evidence>
<sequence length="198" mass="21715">MTKHKISIAIAALVIVIAVFYKFAFRNPNVTYLPADALTRNVSRSDASGTPQALQAGKDISSEDTKTVVEKAKKKEIKIADKTLTVEVADTPALQTLGLSGHAPISDEEGMIFIFASDSIPHFWMKEMLFPLDMIWIDNKGIIADIDKNVPKPSLDTPNSKLPTYSSTQPIRYVLEVNTGFSDKYGVKLGDSVDLSQL</sequence>
<dbReference type="Proteomes" id="UP000179221">
    <property type="component" value="Unassembled WGS sequence"/>
</dbReference>
<dbReference type="InterPro" id="IPR003795">
    <property type="entry name" value="DUF192"/>
</dbReference>
<gene>
    <name evidence="2" type="ORF">A2628_01240</name>
</gene>
<keyword evidence="1" id="KW-0812">Transmembrane</keyword>
<evidence type="ECO:0000313" key="3">
    <source>
        <dbReference type="Proteomes" id="UP000179221"/>
    </source>
</evidence>
<proteinExistence type="predicted"/>
<dbReference type="InterPro" id="IPR038695">
    <property type="entry name" value="Saro_0823-like_sf"/>
</dbReference>
<comment type="caution">
    <text evidence="2">The sequence shown here is derived from an EMBL/GenBank/DDBJ whole genome shotgun (WGS) entry which is preliminary data.</text>
</comment>
<dbReference type="PANTHER" id="PTHR37953">
    <property type="entry name" value="UPF0127 PROTEIN MJ1496"/>
    <property type="match status" value="1"/>
</dbReference>
<keyword evidence="1" id="KW-1133">Transmembrane helix</keyword>
<name>A0A1F7YJN9_9BACT</name>